<dbReference type="SUPFAM" id="SSF53955">
    <property type="entry name" value="Lysozyme-like"/>
    <property type="match status" value="1"/>
</dbReference>
<dbReference type="InterPro" id="IPR023346">
    <property type="entry name" value="Lysozyme-like_dom_sf"/>
</dbReference>
<gene>
    <name evidence="1" type="ORF">NDR89_19535</name>
</gene>
<accession>A0ABY4VU01</accession>
<evidence type="ECO:0000313" key="2">
    <source>
        <dbReference type="Proteomes" id="UP001056648"/>
    </source>
</evidence>
<keyword evidence="2" id="KW-1185">Reference proteome</keyword>
<protein>
    <submittedName>
        <fullName evidence="1">Mannosyl-glycoprotein endo-beta-N-acetylglucosamidase</fullName>
    </submittedName>
</protein>
<sequence length="613" mass="64462">MADSAVIREFLVALGFKVDQKGLKNFNAGVEQATKGVIRLVSTIQGAALSVGAGVSAFASKLERLYFVSQRTGAAATSLKAFEYAARNLGVSSEAAFGTVENLAKFLRNNPAGEGYLATIGVQTRDANGQLRDTVDILADIGKELSQKPTWLASQYGQILGIDENLLLAMRNGDFGKFLQQYRQMSKTTGLDKAAEDSHAFMIALRDLGTTFENFGVRVQGTLLHKVGPQLERFKRWFDENSPAIADRVAKIAEAVLSAAAAMGPPIGWIVDRFIELDGLTDGWSTKILLLIGAFKVLGGFQIISGIWKMVAAVRALGAANAAAAAAGAAGAGAGGAAARGAAAGILSRFLPWLAKAGGAAALLFHSGGLNEGEEAELARRRASAQGQGGGLANTPFGKLIARGEGDYNSVNRGAKGGYKAGTENLEGMTVAEVMRAQQEGQFNAAGRYQIIKTTLADAVKKLGLTGAEKFDRGLQDRIFSEYLVGSKRSAIKDYLTGASDNIVAAMQAAAREWASVADPATGKSFYDGVGNNRASISVEQLEQALRNTRAAMTASPTVYAQRAPGGNSVQLEQRTEINVYGVNDAAAAGREVSREQGRLNGDLVRNLQGAVS</sequence>
<dbReference type="Gene3D" id="1.10.530.10">
    <property type="match status" value="1"/>
</dbReference>
<dbReference type="EMBL" id="CP098736">
    <property type="protein sequence ID" value="USE78833.1"/>
    <property type="molecule type" value="Genomic_DNA"/>
</dbReference>
<proteinExistence type="predicted"/>
<name>A0ABY4VU01_9BURK</name>
<evidence type="ECO:0000313" key="1">
    <source>
        <dbReference type="EMBL" id="USE78833.1"/>
    </source>
</evidence>
<organism evidence="1 2">
    <name type="scientific">Cupriavidus gilardii</name>
    <dbReference type="NCBI Taxonomy" id="82541"/>
    <lineage>
        <taxon>Bacteria</taxon>
        <taxon>Pseudomonadati</taxon>
        <taxon>Pseudomonadota</taxon>
        <taxon>Betaproteobacteria</taxon>
        <taxon>Burkholderiales</taxon>
        <taxon>Burkholderiaceae</taxon>
        <taxon>Cupriavidus</taxon>
    </lineage>
</organism>
<dbReference type="Proteomes" id="UP001056648">
    <property type="component" value="Chromosome 2"/>
</dbReference>
<reference evidence="1" key="1">
    <citation type="submission" date="2022-06" db="EMBL/GenBank/DDBJ databases">
        <title>Complete genome sequence and characterization of Cupriavidus gilardii QJ1 isolated from contaminating cells.</title>
        <authorList>
            <person name="Qi J."/>
        </authorList>
    </citation>
    <scope>NUCLEOTIDE SEQUENCE</scope>
    <source>
        <strain evidence="1">QJ1</strain>
    </source>
</reference>
<dbReference type="RefSeq" id="WP_252252586.1">
    <property type="nucleotide sequence ID" value="NZ_CP098736.1"/>
</dbReference>